<dbReference type="GO" id="GO:0042910">
    <property type="term" value="F:xenobiotic transmembrane transporter activity"/>
    <property type="evidence" value="ECO:0007669"/>
    <property type="project" value="InterPro"/>
</dbReference>
<feature type="transmembrane region" description="Helical" evidence="7">
    <location>
        <begin position="361"/>
        <end position="383"/>
    </location>
</feature>
<dbReference type="Proteomes" id="UP000260812">
    <property type="component" value="Unassembled WGS sequence"/>
</dbReference>
<dbReference type="GeneID" id="97989790"/>
<sequence>MQLNSKLKLYLGTSEFYKRVGIIAVPIALQSLISIGVNMMDTVMLGALGEVALSASSLANQFINIYHVCCMGIGMGASVMVARFWGMRDSQSLKQSITIMLRLCIVFGLLFMAATILAPGALMRIYTPDPDIIREGIRYFNWSVPTYLLLGLSLTCTIVLRSVGQAKIPLICSSVSFMANLFFNWVFIFGNLGAPRMEVAGAALGTLLARIIEFTAIAVYFFLRDKNIGYRVKDLLMDCHGLVPEYLKICIPVLISDSLLALGNSAIAMIMGRIGAAFVSANSITAVTQQMTTVLTQGISQAGCIITGHTLGEGKREQAQREGYTFLIFGALLGAAACLVILAISGPVIGMYHIQEETRQIAQQLMDSVAIILIFTSANSILTKGVLRGGGDTRFLMFADILFLWLASVPLGILAGLVWKLPAFWIYFFMKIDQIIKCVWCVYRLRSGKWIKAIKKVEEK</sequence>
<evidence type="ECO:0000256" key="5">
    <source>
        <dbReference type="ARBA" id="ARBA00022989"/>
    </source>
</evidence>
<dbReference type="GO" id="GO:0015297">
    <property type="term" value="F:antiporter activity"/>
    <property type="evidence" value="ECO:0007669"/>
    <property type="project" value="InterPro"/>
</dbReference>
<dbReference type="InterPro" id="IPR002528">
    <property type="entry name" value="MATE_fam"/>
</dbReference>
<evidence type="ECO:0000256" key="6">
    <source>
        <dbReference type="ARBA" id="ARBA00023136"/>
    </source>
</evidence>
<feature type="transmembrane region" description="Helical" evidence="7">
    <location>
        <begin position="65"/>
        <end position="85"/>
    </location>
</feature>
<feature type="transmembrane region" description="Helical" evidence="7">
    <location>
        <begin position="168"/>
        <end position="188"/>
    </location>
</feature>
<name>A0A3E3HXF5_9FIRM</name>
<feature type="transmembrane region" description="Helical" evidence="7">
    <location>
        <begin position="200"/>
        <end position="223"/>
    </location>
</feature>
<dbReference type="AlphaFoldDB" id="A0A3E3HXF5"/>
<dbReference type="GO" id="GO:0005886">
    <property type="term" value="C:plasma membrane"/>
    <property type="evidence" value="ECO:0007669"/>
    <property type="project" value="UniProtKB-SubCell"/>
</dbReference>
<feature type="transmembrane region" description="Helical" evidence="7">
    <location>
        <begin position="424"/>
        <end position="443"/>
    </location>
</feature>
<dbReference type="InterPro" id="IPR048279">
    <property type="entry name" value="MdtK-like"/>
</dbReference>
<keyword evidence="9" id="KW-1185">Reference proteome</keyword>
<evidence type="ECO:0000256" key="3">
    <source>
        <dbReference type="ARBA" id="ARBA00022475"/>
    </source>
</evidence>
<feature type="transmembrane region" description="Helical" evidence="7">
    <location>
        <begin position="324"/>
        <end position="349"/>
    </location>
</feature>
<accession>A0A3E3HXF5</accession>
<keyword evidence="5 7" id="KW-1133">Transmembrane helix</keyword>
<comment type="subcellular location">
    <subcellularLocation>
        <location evidence="1">Cell membrane</location>
        <topology evidence="1">Multi-pass membrane protein</topology>
    </subcellularLocation>
</comment>
<reference evidence="8" key="1">
    <citation type="submission" date="2018-08" db="EMBL/GenBank/DDBJ databases">
        <title>A genome reference for cultivated species of the human gut microbiota.</title>
        <authorList>
            <person name="Zou Y."/>
            <person name="Xue W."/>
            <person name="Luo G."/>
        </authorList>
    </citation>
    <scope>NUCLEOTIDE SEQUENCE [LARGE SCALE GENOMIC DNA]</scope>
    <source>
        <strain evidence="8">TF05-5AC</strain>
    </source>
</reference>
<organism evidence="8 9">
    <name type="scientific">Eisenbergiella massiliensis</name>
    <dbReference type="NCBI Taxonomy" id="1720294"/>
    <lineage>
        <taxon>Bacteria</taxon>
        <taxon>Bacillati</taxon>
        <taxon>Bacillota</taxon>
        <taxon>Clostridia</taxon>
        <taxon>Lachnospirales</taxon>
        <taxon>Lachnospiraceae</taxon>
        <taxon>Eisenbergiella</taxon>
    </lineage>
</organism>
<feature type="transmembrane region" description="Helical" evidence="7">
    <location>
        <begin position="142"/>
        <end position="161"/>
    </location>
</feature>
<feature type="transmembrane region" description="Helical" evidence="7">
    <location>
        <begin position="395"/>
        <end position="418"/>
    </location>
</feature>
<dbReference type="Pfam" id="PF01554">
    <property type="entry name" value="MatE"/>
    <property type="match status" value="2"/>
</dbReference>
<keyword evidence="4 7" id="KW-0812">Transmembrane</keyword>
<dbReference type="InterPro" id="IPR047135">
    <property type="entry name" value="YsiQ"/>
</dbReference>
<proteinExistence type="predicted"/>
<dbReference type="PANTHER" id="PTHR42925:SF2">
    <property type="entry name" value="NA+ DRIVEN MULTIDRUG EFFLUX PUMP"/>
    <property type="match status" value="1"/>
</dbReference>
<keyword evidence="6 7" id="KW-0472">Membrane</keyword>
<protein>
    <submittedName>
        <fullName evidence="8">MATE family efflux transporter</fullName>
    </submittedName>
</protein>
<dbReference type="PIRSF" id="PIRSF006603">
    <property type="entry name" value="DinF"/>
    <property type="match status" value="1"/>
</dbReference>
<evidence type="ECO:0000256" key="7">
    <source>
        <dbReference type="SAM" id="Phobius"/>
    </source>
</evidence>
<keyword evidence="2" id="KW-0813">Transport</keyword>
<feature type="transmembrane region" description="Helical" evidence="7">
    <location>
        <begin position="97"/>
        <end position="122"/>
    </location>
</feature>
<dbReference type="RefSeq" id="WP_117545539.1">
    <property type="nucleotide sequence ID" value="NZ_JBKUNB010000018.1"/>
</dbReference>
<dbReference type="PANTHER" id="PTHR42925">
    <property type="entry name" value="MULTIDRUG AND TOXIN EFFLUX PROTEIN MATE FAMILY"/>
    <property type="match status" value="1"/>
</dbReference>
<evidence type="ECO:0000256" key="1">
    <source>
        <dbReference type="ARBA" id="ARBA00004651"/>
    </source>
</evidence>
<feature type="transmembrane region" description="Helical" evidence="7">
    <location>
        <begin position="20"/>
        <end position="45"/>
    </location>
</feature>
<dbReference type="NCBIfam" id="TIGR00797">
    <property type="entry name" value="matE"/>
    <property type="match status" value="1"/>
</dbReference>
<evidence type="ECO:0000256" key="4">
    <source>
        <dbReference type="ARBA" id="ARBA00022692"/>
    </source>
</evidence>
<evidence type="ECO:0000256" key="2">
    <source>
        <dbReference type="ARBA" id="ARBA00022448"/>
    </source>
</evidence>
<evidence type="ECO:0000313" key="9">
    <source>
        <dbReference type="Proteomes" id="UP000260812"/>
    </source>
</evidence>
<evidence type="ECO:0000313" key="8">
    <source>
        <dbReference type="EMBL" id="RGE56511.1"/>
    </source>
</evidence>
<gene>
    <name evidence="8" type="ORF">DXC51_23770</name>
</gene>
<comment type="caution">
    <text evidence="8">The sequence shown here is derived from an EMBL/GenBank/DDBJ whole genome shotgun (WGS) entry which is preliminary data.</text>
</comment>
<keyword evidence="3" id="KW-1003">Cell membrane</keyword>
<dbReference type="EMBL" id="QVLV01000024">
    <property type="protein sequence ID" value="RGE56511.1"/>
    <property type="molecule type" value="Genomic_DNA"/>
</dbReference>